<protein>
    <recommendedName>
        <fullName evidence="6">Diguanylate cyclase</fullName>
    </recommendedName>
</protein>
<evidence type="ECO:0000313" key="5">
    <source>
        <dbReference type="Proteomes" id="UP000028549"/>
    </source>
</evidence>
<dbReference type="PANTHER" id="PTHR45138:SF9">
    <property type="entry name" value="DIGUANYLATE CYCLASE DGCM-RELATED"/>
    <property type="match status" value="1"/>
</dbReference>
<feature type="domain" description="GGDEF" evidence="3">
    <location>
        <begin position="266"/>
        <end position="401"/>
    </location>
</feature>
<evidence type="ECO:0000259" key="2">
    <source>
        <dbReference type="PROSITE" id="PS50110"/>
    </source>
</evidence>
<dbReference type="InterPro" id="IPR000160">
    <property type="entry name" value="GGDEF_dom"/>
</dbReference>
<dbReference type="GO" id="GO:1902201">
    <property type="term" value="P:negative regulation of bacterial-type flagellum-dependent cell motility"/>
    <property type="evidence" value="ECO:0007669"/>
    <property type="project" value="TreeGrafter"/>
</dbReference>
<dbReference type="RefSeq" id="WP_029566173.1">
    <property type="nucleotide sequence ID" value="NZ_JNVC02000014.1"/>
</dbReference>
<dbReference type="CDD" id="cd17574">
    <property type="entry name" value="REC_OmpR"/>
    <property type="match status" value="1"/>
</dbReference>
<organism evidence="4 5">
    <name type="scientific">Metabacillus indicus</name>
    <name type="common">Bacillus indicus</name>
    <dbReference type="NCBI Taxonomy" id="246786"/>
    <lineage>
        <taxon>Bacteria</taxon>
        <taxon>Bacillati</taxon>
        <taxon>Bacillota</taxon>
        <taxon>Bacilli</taxon>
        <taxon>Bacillales</taxon>
        <taxon>Bacillaceae</taxon>
        <taxon>Metabacillus</taxon>
    </lineage>
</organism>
<gene>
    <name evidence="4" type="ORF">GS18_0217465</name>
</gene>
<dbReference type="InterPro" id="IPR001789">
    <property type="entry name" value="Sig_transdc_resp-reg_receiver"/>
</dbReference>
<dbReference type="GO" id="GO:0043709">
    <property type="term" value="P:cell adhesion involved in single-species biofilm formation"/>
    <property type="evidence" value="ECO:0007669"/>
    <property type="project" value="TreeGrafter"/>
</dbReference>
<keyword evidence="1" id="KW-0597">Phosphoprotein</keyword>
<sequence length="541" mass="62463">MKKYKQRLLKKIREQIDRWYGYQHAVEQDEVIRFLHSLAGTAPTIGMEQVGKAAAAQLLLAEKRKRDTWRLPELQNLLFPLISACYEAEMDIEEETVPNREKRISSGDELILLIDDDITLLMYLKEELELHGFTAAIFTDSDRAMKAYYDLAPDCVVIDRHMKQENGFEVVVQLKELMQKKYVPAIMISADASRETRLDSYRNGADDFILKPFDMEEFLVRIRRQIERKKQLEELIVVDELTKVYNRKFLNPAYTRLAARMKREGSFFTLAMLDLDYFKKINDTYGHLEGDEVLREFSQCLRDNLRNSDTVIRYGGEEFIILLPNAGQKEAMEVIGRIKESFSAHVFKRPDHTSYSCTFSAGLMAVPPEQAMSVEHAIECADAALYQAKENGRNAIAVYRSTVTEPVEKVLNVAVVDDDPIIRTILEDVFRKSPLLDQYCLNIGLYPDGMEFLEAHPLSNRENHFIVLDGMMPKMDGTEVLQKIRALPNQHLFTVMMLTSRKSGRDAARALQLGADDYMTKPFRLEELETRLYHLAKRMTK</sequence>
<dbReference type="SUPFAM" id="SSF55073">
    <property type="entry name" value="Nucleotide cyclase"/>
    <property type="match status" value="1"/>
</dbReference>
<proteinExistence type="predicted"/>
<accession>A0A084GLV8</accession>
<dbReference type="InterPro" id="IPR011006">
    <property type="entry name" value="CheY-like_superfamily"/>
</dbReference>
<dbReference type="SMART" id="SM00267">
    <property type="entry name" value="GGDEF"/>
    <property type="match status" value="1"/>
</dbReference>
<dbReference type="AlphaFoldDB" id="A0A084GLV8"/>
<dbReference type="Gene3D" id="3.30.70.270">
    <property type="match status" value="1"/>
</dbReference>
<dbReference type="SUPFAM" id="SSF52172">
    <property type="entry name" value="CheY-like"/>
    <property type="match status" value="2"/>
</dbReference>
<dbReference type="PROSITE" id="PS50110">
    <property type="entry name" value="RESPONSE_REGULATORY"/>
    <property type="match status" value="2"/>
</dbReference>
<dbReference type="GO" id="GO:0005886">
    <property type="term" value="C:plasma membrane"/>
    <property type="evidence" value="ECO:0007669"/>
    <property type="project" value="TreeGrafter"/>
</dbReference>
<keyword evidence="5" id="KW-1185">Reference proteome</keyword>
<feature type="modified residue" description="4-aspartylphosphate" evidence="1">
    <location>
        <position position="469"/>
    </location>
</feature>
<comment type="caution">
    <text evidence="4">The sequence shown here is derived from an EMBL/GenBank/DDBJ whole genome shotgun (WGS) entry which is preliminary data.</text>
</comment>
<dbReference type="InterPro" id="IPR029787">
    <property type="entry name" value="Nucleotide_cyclase"/>
</dbReference>
<name>A0A084GLV8_METID</name>
<reference evidence="4 5" key="1">
    <citation type="journal article" date="2005" name="Int. J. Syst. Evol. Microbiol.">
        <title>Bacillus cibi sp. nov., isolated from jeotgal, a traditional Korean fermented seafood.</title>
        <authorList>
            <person name="Yoon J.H."/>
            <person name="Lee C.H."/>
            <person name="Oh T.K."/>
        </authorList>
    </citation>
    <scope>NUCLEOTIDE SEQUENCE [LARGE SCALE GENOMIC DNA]</scope>
    <source>
        <strain evidence="4 5">DSM 16189</strain>
    </source>
</reference>
<evidence type="ECO:0008006" key="6">
    <source>
        <dbReference type="Google" id="ProtNLM"/>
    </source>
</evidence>
<dbReference type="GO" id="GO:0052621">
    <property type="term" value="F:diguanylate cyclase activity"/>
    <property type="evidence" value="ECO:0007669"/>
    <property type="project" value="TreeGrafter"/>
</dbReference>
<feature type="modified residue" description="4-aspartylphosphate" evidence="1">
    <location>
        <position position="159"/>
    </location>
</feature>
<dbReference type="PROSITE" id="PS50887">
    <property type="entry name" value="GGDEF"/>
    <property type="match status" value="1"/>
</dbReference>
<dbReference type="Pfam" id="PF00072">
    <property type="entry name" value="Response_reg"/>
    <property type="match status" value="2"/>
</dbReference>
<dbReference type="EMBL" id="JNVC02000014">
    <property type="protein sequence ID" value="KEZ48320.1"/>
    <property type="molecule type" value="Genomic_DNA"/>
</dbReference>
<evidence type="ECO:0000256" key="1">
    <source>
        <dbReference type="PROSITE-ProRule" id="PRU00169"/>
    </source>
</evidence>
<dbReference type="SMART" id="SM00448">
    <property type="entry name" value="REC"/>
    <property type="match status" value="2"/>
</dbReference>
<dbReference type="InterPro" id="IPR050469">
    <property type="entry name" value="Diguanylate_Cyclase"/>
</dbReference>
<dbReference type="Gene3D" id="3.40.50.2300">
    <property type="match status" value="2"/>
</dbReference>
<dbReference type="OrthoDB" id="9759607at2"/>
<dbReference type="GO" id="GO:0000160">
    <property type="term" value="P:phosphorelay signal transduction system"/>
    <property type="evidence" value="ECO:0007669"/>
    <property type="project" value="InterPro"/>
</dbReference>
<dbReference type="Pfam" id="PF00990">
    <property type="entry name" value="GGDEF"/>
    <property type="match status" value="1"/>
</dbReference>
<dbReference type="NCBIfam" id="TIGR00254">
    <property type="entry name" value="GGDEF"/>
    <property type="match status" value="1"/>
</dbReference>
<feature type="domain" description="Response regulatory" evidence="2">
    <location>
        <begin position="110"/>
        <end position="226"/>
    </location>
</feature>
<evidence type="ECO:0000313" key="4">
    <source>
        <dbReference type="EMBL" id="KEZ48320.1"/>
    </source>
</evidence>
<dbReference type="CDD" id="cd01949">
    <property type="entry name" value="GGDEF"/>
    <property type="match status" value="1"/>
</dbReference>
<feature type="domain" description="Response regulatory" evidence="2">
    <location>
        <begin position="412"/>
        <end position="536"/>
    </location>
</feature>
<dbReference type="InterPro" id="IPR043128">
    <property type="entry name" value="Rev_trsase/Diguanyl_cyclase"/>
</dbReference>
<dbReference type="FunFam" id="3.30.70.270:FF:000001">
    <property type="entry name" value="Diguanylate cyclase domain protein"/>
    <property type="match status" value="1"/>
</dbReference>
<dbReference type="PANTHER" id="PTHR45138">
    <property type="entry name" value="REGULATORY COMPONENTS OF SENSORY TRANSDUCTION SYSTEM"/>
    <property type="match status" value="1"/>
</dbReference>
<dbReference type="STRING" id="246786.GS18_0217465"/>
<dbReference type="Proteomes" id="UP000028549">
    <property type="component" value="Unassembled WGS sequence"/>
</dbReference>
<evidence type="ECO:0000259" key="3">
    <source>
        <dbReference type="PROSITE" id="PS50887"/>
    </source>
</evidence>